<evidence type="ECO:0000313" key="1">
    <source>
        <dbReference type="EMBL" id="GAG89584.1"/>
    </source>
</evidence>
<accession>X1B1H2</accession>
<dbReference type="AlphaFoldDB" id="X1B1H2"/>
<reference evidence="1" key="1">
    <citation type="journal article" date="2014" name="Front. Microbiol.">
        <title>High frequency of phylogenetically diverse reductive dehalogenase-homologous genes in deep subseafloor sedimentary metagenomes.</title>
        <authorList>
            <person name="Kawai M."/>
            <person name="Futagami T."/>
            <person name="Toyoda A."/>
            <person name="Takaki Y."/>
            <person name="Nishi S."/>
            <person name="Hori S."/>
            <person name="Arai W."/>
            <person name="Tsubouchi T."/>
            <person name="Morono Y."/>
            <person name="Uchiyama I."/>
            <person name="Ito T."/>
            <person name="Fujiyama A."/>
            <person name="Inagaki F."/>
            <person name="Takami H."/>
        </authorList>
    </citation>
    <scope>NUCLEOTIDE SEQUENCE</scope>
    <source>
        <strain evidence="1">Expedition CK06-06</strain>
    </source>
</reference>
<protein>
    <submittedName>
        <fullName evidence="1">Uncharacterized protein</fullName>
    </submittedName>
</protein>
<name>X1B1H2_9ZZZZ</name>
<comment type="caution">
    <text evidence="1">The sequence shown here is derived from an EMBL/GenBank/DDBJ whole genome shotgun (WGS) entry which is preliminary data.</text>
</comment>
<proteinExistence type="predicted"/>
<feature type="non-terminal residue" evidence="1">
    <location>
        <position position="70"/>
    </location>
</feature>
<gene>
    <name evidence="1" type="ORF">S01H4_22944</name>
</gene>
<sequence>MLFLKSELIVKLKENPNDFIYYLQCLNECSFDEIIYLLNRYGVFNILYLSNLDTELSEEVKRNMIRYNIN</sequence>
<organism evidence="1">
    <name type="scientific">marine sediment metagenome</name>
    <dbReference type="NCBI Taxonomy" id="412755"/>
    <lineage>
        <taxon>unclassified sequences</taxon>
        <taxon>metagenomes</taxon>
        <taxon>ecological metagenomes</taxon>
    </lineage>
</organism>
<dbReference type="EMBL" id="BART01010584">
    <property type="protein sequence ID" value="GAG89584.1"/>
    <property type="molecule type" value="Genomic_DNA"/>
</dbReference>